<dbReference type="OrthoDB" id="11644at2157"/>
<dbReference type="GO" id="GO:0005524">
    <property type="term" value="F:ATP binding"/>
    <property type="evidence" value="ECO:0007669"/>
    <property type="project" value="InterPro"/>
</dbReference>
<dbReference type="AlphaFoldDB" id="A0A1H8TTW0"/>
<organism evidence="3 4">
    <name type="scientific">Halorientalis persicus</name>
    <dbReference type="NCBI Taxonomy" id="1367881"/>
    <lineage>
        <taxon>Archaea</taxon>
        <taxon>Methanobacteriati</taxon>
        <taxon>Methanobacteriota</taxon>
        <taxon>Stenosarchaea group</taxon>
        <taxon>Halobacteria</taxon>
        <taxon>Halobacteriales</taxon>
        <taxon>Haloarculaceae</taxon>
        <taxon>Halorientalis</taxon>
    </lineage>
</organism>
<sequence>MGYFADHADQIDFQQFGSEGIEGIRSCQAGGFWGVKSHFTAYEDEPALVSMPTGSGKTALMMLLAFGLSEKQVLVVTASDVLRTQTAAKFKQLDGLRQAGVVDDKLETPSVATVTSRVTDEETWDELDEDVVVTLPHNISKVYDSDQYSDSIVSPPEEKFDLVFFDEAHHIRAPSWMELLETVDSAKRVLLTATPFRRDRQTLPGRMVYHYPLSNAMEERLYQPLSLTEVSTYRADDPDSKLAVAAATELADIRTDYSSAKLLVRCDKISTAQGLEDVYSSHGLDVEAIHSDRTSKQNAETISALQDGELDGVVAVGMLGEGVDIADLKVAVLHQPPKSFAFTLQLIGRVTRPAEDSDVAATVIADPDKLREAGVDDVVKRLYHEDAGWRQLVPELVDKYIETNVAATTAGQDALRGVNEQDLQPYRSTRLYESTESDVDLVADVSLDDDTIVYKLPRSDEVFLGLITEKIDKPTWGTRTPLDYRQYDLHLYYYHDETETLFEASSSDELSDRIRSQIVSDEIEIYGGESLVRMLQAEVDIEYQVAGLANALGPSGSLPSYKMYLGDRVEGAVRQTDAQAFAQGHAVAEVDEEIIGISNDQGRVWSTGREGIGDFISWCQGLAGKLEKYESESVAPKLGLGEVRRIDEFPADPVYGTLNPTLQQLDVEINTSEVHEEGGWQPVKESALRDLTYQTDEPTAVEFSYTPYETAQSLSGTYNIADNELTGQLANCQFRIVSRDQTSELTGEMFFNRYPLYFCTGDGTLVYNGRGHKVKQELSEVPSTCFVEESKIDWSGCATWGEYSFDDNDTDAEGLIHVHAWVENFIEANGESEQILFRDHTTGEIADYVQFEPSQKRISLYHCKACKKSKKSGARLEDVRDVVDQVFRSIAWIRNSGLPKRIRYRQENTGVEGFKLNEEGFDEIETRFQPNEWDFRVYIVQPGLDHDKARTRANINTLLLTCKEWLEAVDTELRIIGDPNDQVVEVS</sequence>
<dbReference type="EMBL" id="FOCX01000024">
    <property type="protein sequence ID" value="SEO94460.1"/>
    <property type="molecule type" value="Genomic_DNA"/>
</dbReference>
<dbReference type="GO" id="GO:0140097">
    <property type="term" value="F:catalytic activity, acting on DNA"/>
    <property type="evidence" value="ECO:0007669"/>
    <property type="project" value="UniProtKB-ARBA"/>
</dbReference>
<dbReference type="SMART" id="SM00490">
    <property type="entry name" value="HELICc"/>
    <property type="match status" value="1"/>
</dbReference>
<dbReference type="Pfam" id="PF04851">
    <property type="entry name" value="ResIII"/>
    <property type="match status" value="1"/>
</dbReference>
<evidence type="ECO:0000259" key="1">
    <source>
        <dbReference type="PROSITE" id="PS51192"/>
    </source>
</evidence>
<dbReference type="InterPro" id="IPR027417">
    <property type="entry name" value="P-loop_NTPase"/>
</dbReference>
<evidence type="ECO:0000313" key="3">
    <source>
        <dbReference type="EMBL" id="SEO94460.1"/>
    </source>
</evidence>
<feature type="domain" description="Helicase C-terminal" evidence="2">
    <location>
        <begin position="252"/>
        <end position="416"/>
    </location>
</feature>
<dbReference type="PROSITE" id="PS51194">
    <property type="entry name" value="HELICASE_CTER"/>
    <property type="match status" value="1"/>
</dbReference>
<dbReference type="Pfam" id="PF00271">
    <property type="entry name" value="Helicase_C"/>
    <property type="match status" value="1"/>
</dbReference>
<dbReference type="SUPFAM" id="SSF52540">
    <property type="entry name" value="P-loop containing nucleoside triphosphate hydrolases"/>
    <property type="match status" value="1"/>
</dbReference>
<keyword evidence="3" id="KW-0378">Hydrolase</keyword>
<dbReference type="GO" id="GO:0003677">
    <property type="term" value="F:DNA binding"/>
    <property type="evidence" value="ECO:0007669"/>
    <property type="project" value="InterPro"/>
</dbReference>
<dbReference type="Gene3D" id="3.40.50.300">
    <property type="entry name" value="P-loop containing nucleotide triphosphate hydrolases"/>
    <property type="match status" value="2"/>
</dbReference>
<keyword evidence="4" id="KW-1185">Reference proteome</keyword>
<evidence type="ECO:0000313" key="4">
    <source>
        <dbReference type="Proteomes" id="UP000198775"/>
    </source>
</evidence>
<dbReference type="PANTHER" id="PTHR47396:SF1">
    <property type="entry name" value="ATP-DEPENDENT HELICASE IRC3-RELATED"/>
    <property type="match status" value="1"/>
</dbReference>
<dbReference type="RefSeq" id="WP_092663111.1">
    <property type="nucleotide sequence ID" value="NZ_FOCX01000024.1"/>
</dbReference>
<feature type="domain" description="Helicase ATP-binding" evidence="1">
    <location>
        <begin position="38"/>
        <end position="213"/>
    </location>
</feature>
<reference evidence="4" key="1">
    <citation type="submission" date="2016-10" db="EMBL/GenBank/DDBJ databases">
        <authorList>
            <person name="Varghese N."/>
            <person name="Submissions S."/>
        </authorList>
    </citation>
    <scope>NUCLEOTIDE SEQUENCE [LARGE SCALE GENOMIC DNA]</scope>
    <source>
        <strain evidence="4">IBRC-M 10043</strain>
    </source>
</reference>
<dbReference type="InterPro" id="IPR050742">
    <property type="entry name" value="Helicase_Restrict-Modif_Enz"/>
</dbReference>
<dbReference type="PANTHER" id="PTHR47396">
    <property type="entry name" value="TYPE I RESTRICTION ENZYME ECOKI R PROTEIN"/>
    <property type="match status" value="1"/>
</dbReference>
<dbReference type="GO" id="GO:0004386">
    <property type="term" value="F:helicase activity"/>
    <property type="evidence" value="ECO:0007669"/>
    <property type="project" value="UniProtKB-KW"/>
</dbReference>
<dbReference type="SMART" id="SM00487">
    <property type="entry name" value="DEXDc"/>
    <property type="match status" value="1"/>
</dbReference>
<evidence type="ECO:0000259" key="2">
    <source>
        <dbReference type="PROSITE" id="PS51194"/>
    </source>
</evidence>
<name>A0A1H8TTW0_9EURY</name>
<protein>
    <submittedName>
        <fullName evidence="3">Superfamily II DNA or RNA helicase</fullName>
    </submittedName>
</protein>
<keyword evidence="3" id="KW-0547">Nucleotide-binding</keyword>
<dbReference type="InterPro" id="IPR014001">
    <property type="entry name" value="Helicase_ATP-bd"/>
</dbReference>
<dbReference type="InterPro" id="IPR001650">
    <property type="entry name" value="Helicase_C-like"/>
</dbReference>
<accession>A0A1H8TTW0</accession>
<dbReference type="GO" id="GO:0005829">
    <property type="term" value="C:cytosol"/>
    <property type="evidence" value="ECO:0007669"/>
    <property type="project" value="TreeGrafter"/>
</dbReference>
<dbReference type="InterPro" id="IPR006935">
    <property type="entry name" value="Helicase/UvrB_N"/>
</dbReference>
<gene>
    <name evidence="3" type="ORF">SAMN05216388_102412</name>
</gene>
<dbReference type="GO" id="GO:0016787">
    <property type="term" value="F:hydrolase activity"/>
    <property type="evidence" value="ECO:0007669"/>
    <property type="project" value="InterPro"/>
</dbReference>
<dbReference type="Proteomes" id="UP000198775">
    <property type="component" value="Unassembled WGS sequence"/>
</dbReference>
<keyword evidence="3" id="KW-0067">ATP-binding</keyword>
<keyword evidence="3" id="KW-0347">Helicase</keyword>
<dbReference type="PROSITE" id="PS51192">
    <property type="entry name" value="HELICASE_ATP_BIND_1"/>
    <property type="match status" value="1"/>
</dbReference>
<proteinExistence type="predicted"/>